<protein>
    <submittedName>
        <fullName evidence="1">Uncharacterized protein</fullName>
    </submittedName>
</protein>
<reference evidence="1" key="1">
    <citation type="journal article" date="2019" name="Sci. Rep.">
        <title>Draft genome of Tanacetum cinerariifolium, the natural source of mosquito coil.</title>
        <authorList>
            <person name="Yamashiro T."/>
            <person name="Shiraishi A."/>
            <person name="Satake H."/>
            <person name="Nakayama K."/>
        </authorList>
    </citation>
    <scope>NUCLEOTIDE SEQUENCE</scope>
</reference>
<dbReference type="AlphaFoldDB" id="A0A699U8U4"/>
<name>A0A699U8U4_TANCI</name>
<sequence>MTGNISFLSDMEEFNGGYVAFGGNSKG</sequence>
<evidence type="ECO:0000313" key="1">
    <source>
        <dbReference type="EMBL" id="GFD18810.1"/>
    </source>
</evidence>
<feature type="non-terminal residue" evidence="1">
    <location>
        <position position="27"/>
    </location>
</feature>
<gene>
    <name evidence="1" type="ORF">Tci_890779</name>
</gene>
<proteinExistence type="predicted"/>
<organism evidence="1">
    <name type="scientific">Tanacetum cinerariifolium</name>
    <name type="common">Dalmatian daisy</name>
    <name type="synonym">Chrysanthemum cinerariifolium</name>
    <dbReference type="NCBI Taxonomy" id="118510"/>
    <lineage>
        <taxon>Eukaryota</taxon>
        <taxon>Viridiplantae</taxon>
        <taxon>Streptophyta</taxon>
        <taxon>Embryophyta</taxon>
        <taxon>Tracheophyta</taxon>
        <taxon>Spermatophyta</taxon>
        <taxon>Magnoliopsida</taxon>
        <taxon>eudicotyledons</taxon>
        <taxon>Gunneridae</taxon>
        <taxon>Pentapetalae</taxon>
        <taxon>asterids</taxon>
        <taxon>campanulids</taxon>
        <taxon>Asterales</taxon>
        <taxon>Asteraceae</taxon>
        <taxon>Asteroideae</taxon>
        <taxon>Anthemideae</taxon>
        <taxon>Anthemidinae</taxon>
        <taxon>Tanacetum</taxon>
    </lineage>
</organism>
<accession>A0A699U8U4</accession>
<comment type="caution">
    <text evidence="1">The sequence shown here is derived from an EMBL/GenBank/DDBJ whole genome shotgun (WGS) entry which is preliminary data.</text>
</comment>
<dbReference type="EMBL" id="BKCJ011309926">
    <property type="protein sequence ID" value="GFD18810.1"/>
    <property type="molecule type" value="Genomic_DNA"/>
</dbReference>